<dbReference type="InterPro" id="IPR036291">
    <property type="entry name" value="NAD(P)-bd_dom_sf"/>
</dbReference>
<dbReference type="PANTHER" id="PTHR42840">
    <property type="entry name" value="NAD(P)-BINDING ROSSMANN-FOLD SUPERFAMILY PROTEIN-RELATED"/>
    <property type="match status" value="1"/>
</dbReference>
<feature type="domain" description="GFO/IDH/MocA-like oxidoreductase" evidence="4">
    <location>
        <begin position="168"/>
        <end position="295"/>
    </location>
</feature>
<comment type="caution">
    <text evidence="5">The sequence shown here is derived from an EMBL/GenBank/DDBJ whole genome shotgun (WGS) entry which is preliminary data.</text>
</comment>
<dbReference type="GO" id="GO:0000166">
    <property type="term" value="F:nucleotide binding"/>
    <property type="evidence" value="ECO:0007669"/>
    <property type="project" value="InterPro"/>
</dbReference>
<proteinExistence type="inferred from homology"/>
<evidence type="ECO:0000313" key="5">
    <source>
        <dbReference type="EMBL" id="KAG7091631.1"/>
    </source>
</evidence>
<dbReference type="GO" id="GO:0006740">
    <property type="term" value="P:NADPH regeneration"/>
    <property type="evidence" value="ECO:0007669"/>
    <property type="project" value="TreeGrafter"/>
</dbReference>
<dbReference type="KEGG" id="more:E1B28_010651"/>
<dbReference type="InterPro" id="IPR055170">
    <property type="entry name" value="GFO_IDH_MocA-like_dom"/>
</dbReference>
<gene>
    <name evidence="5" type="ORF">E1B28_010651</name>
</gene>
<protein>
    <submittedName>
        <fullName evidence="5">Uncharacterized protein</fullName>
    </submittedName>
</protein>
<dbReference type="GO" id="GO:0016491">
    <property type="term" value="F:oxidoreductase activity"/>
    <property type="evidence" value="ECO:0007669"/>
    <property type="project" value="TreeGrafter"/>
</dbReference>
<organism evidence="5 6">
    <name type="scientific">Marasmius oreades</name>
    <name type="common">fairy-ring Marasmius</name>
    <dbReference type="NCBI Taxonomy" id="181124"/>
    <lineage>
        <taxon>Eukaryota</taxon>
        <taxon>Fungi</taxon>
        <taxon>Dikarya</taxon>
        <taxon>Basidiomycota</taxon>
        <taxon>Agaricomycotina</taxon>
        <taxon>Agaricomycetes</taxon>
        <taxon>Agaricomycetidae</taxon>
        <taxon>Agaricales</taxon>
        <taxon>Marasmiineae</taxon>
        <taxon>Marasmiaceae</taxon>
        <taxon>Marasmius</taxon>
    </lineage>
</organism>
<sequence length="404" mass="43627">MATTTTIPGIAILGAGLFPALAYLPALSALRTTSPSQCPIVRAIYSRSEKSARGLAEETAKQLGGEGAGTPDVYFDQPVSDRTTSASGGNLDALLSRKDIAAVIIALPITVQPSIILKALKAGKHVLSEKPVAASVKIGLELIREAKSYTEAGLVWRVAENFEVEPVYVKVKELLKAGKIGEVKGFKASVKVYLDEESDWYKTPWRTVPEYQGGFLLDGGVHTSAALRTMLPEFTSGHLISFASLNKPYLAPKDTVHAILKTPSYNGTLDFTWAWPVRSQPNSDETVIMGSHGYIGIARRKAEEGGGWNVTIKSLVSSNSSTTTTTTTKKEYQETEETYAFRSQGVREEFRAFFEVAFDGKKPDAEELGDVGNPMNALFDVALIQGMLDSNGGVVDLSELWARG</sequence>
<dbReference type="Gene3D" id="3.30.360.10">
    <property type="entry name" value="Dihydrodipicolinate Reductase, domain 2"/>
    <property type="match status" value="1"/>
</dbReference>
<evidence type="ECO:0000256" key="2">
    <source>
        <dbReference type="SAM" id="MobiDB-lite"/>
    </source>
</evidence>
<dbReference type="SUPFAM" id="SSF55347">
    <property type="entry name" value="Glyceraldehyde-3-phosphate dehydrogenase-like, C-terminal domain"/>
    <property type="match status" value="1"/>
</dbReference>
<name>A0A9P7RXL8_9AGAR</name>
<comment type="similarity">
    <text evidence="1">Belongs to the Gfo/Idh/MocA family.</text>
</comment>
<dbReference type="Pfam" id="PF01408">
    <property type="entry name" value="GFO_IDH_MocA"/>
    <property type="match status" value="1"/>
</dbReference>
<dbReference type="AlphaFoldDB" id="A0A9P7RXL8"/>
<dbReference type="RefSeq" id="XP_043008101.1">
    <property type="nucleotide sequence ID" value="XM_043155629.1"/>
</dbReference>
<dbReference type="SUPFAM" id="SSF51735">
    <property type="entry name" value="NAD(P)-binding Rossmann-fold domains"/>
    <property type="match status" value="1"/>
</dbReference>
<accession>A0A9P7RXL8</accession>
<evidence type="ECO:0000256" key="1">
    <source>
        <dbReference type="ARBA" id="ARBA00010928"/>
    </source>
</evidence>
<feature type="domain" description="Gfo/Idh/MocA-like oxidoreductase N-terminal" evidence="3">
    <location>
        <begin position="10"/>
        <end position="149"/>
    </location>
</feature>
<keyword evidence="6" id="KW-1185">Reference proteome</keyword>
<feature type="region of interest" description="Disordered" evidence="2">
    <location>
        <begin position="60"/>
        <end position="79"/>
    </location>
</feature>
<dbReference type="InterPro" id="IPR000683">
    <property type="entry name" value="Gfo/Idh/MocA-like_OxRdtase_N"/>
</dbReference>
<dbReference type="OrthoDB" id="64915at2759"/>
<dbReference type="EMBL" id="CM032186">
    <property type="protein sequence ID" value="KAG7091631.1"/>
    <property type="molecule type" value="Genomic_DNA"/>
</dbReference>
<evidence type="ECO:0000313" key="6">
    <source>
        <dbReference type="Proteomes" id="UP001049176"/>
    </source>
</evidence>
<evidence type="ECO:0000259" key="3">
    <source>
        <dbReference type="Pfam" id="PF01408"/>
    </source>
</evidence>
<evidence type="ECO:0000259" key="4">
    <source>
        <dbReference type="Pfam" id="PF22725"/>
    </source>
</evidence>
<reference evidence="5" key="1">
    <citation type="journal article" date="2021" name="Genome Biol. Evol.">
        <title>The assembled and annotated genome of the fairy-ring fungus Marasmius oreades.</title>
        <authorList>
            <person name="Hiltunen M."/>
            <person name="Ament-Velasquez S.L."/>
            <person name="Johannesson H."/>
        </authorList>
    </citation>
    <scope>NUCLEOTIDE SEQUENCE</scope>
    <source>
        <strain evidence="5">03SP1</strain>
    </source>
</reference>
<dbReference type="Pfam" id="PF22725">
    <property type="entry name" value="GFO_IDH_MocA_C3"/>
    <property type="match status" value="1"/>
</dbReference>
<dbReference type="Gene3D" id="3.40.50.720">
    <property type="entry name" value="NAD(P)-binding Rossmann-like Domain"/>
    <property type="match status" value="1"/>
</dbReference>
<dbReference type="GeneID" id="66079727"/>
<dbReference type="Proteomes" id="UP001049176">
    <property type="component" value="Chromosome 6"/>
</dbReference>
<dbReference type="PANTHER" id="PTHR42840:SF5">
    <property type="entry name" value="NAD(P)-BINDING ROSSMANN-FOLD SUPERFAMILY PROTEIN"/>
    <property type="match status" value="1"/>
</dbReference>
<dbReference type="GO" id="GO:0005737">
    <property type="term" value="C:cytoplasm"/>
    <property type="evidence" value="ECO:0007669"/>
    <property type="project" value="TreeGrafter"/>
</dbReference>